<dbReference type="InterPro" id="IPR012902">
    <property type="entry name" value="N_methyl_site"/>
</dbReference>
<dbReference type="Pfam" id="PF16732">
    <property type="entry name" value="ComP_DUS"/>
    <property type="match status" value="1"/>
</dbReference>
<reference evidence="8" key="1">
    <citation type="journal article" date="2019" name="Int. J. Syst. Evol. Microbiol.">
        <title>The Global Catalogue of Microorganisms (GCM) 10K type strain sequencing project: providing services to taxonomists for standard genome sequencing and annotation.</title>
        <authorList>
            <consortium name="The Broad Institute Genomics Platform"/>
            <consortium name="The Broad Institute Genome Sequencing Center for Infectious Disease"/>
            <person name="Wu L."/>
            <person name="Ma J."/>
        </authorList>
    </citation>
    <scope>NUCLEOTIDE SEQUENCE [LARGE SCALE GENOMIC DNA]</scope>
    <source>
        <strain evidence="8">KACC 12508</strain>
    </source>
</reference>
<dbReference type="PANTHER" id="PTHR30093">
    <property type="entry name" value="GENERAL SECRETION PATHWAY PROTEIN G"/>
    <property type="match status" value="1"/>
</dbReference>
<evidence type="ECO:0000256" key="6">
    <source>
        <dbReference type="SAM" id="Phobius"/>
    </source>
</evidence>
<dbReference type="InterPro" id="IPR000983">
    <property type="entry name" value="Bac_GSPG_pilin"/>
</dbReference>
<evidence type="ECO:0000256" key="5">
    <source>
        <dbReference type="ARBA" id="ARBA00023136"/>
    </source>
</evidence>
<dbReference type="EMBL" id="JBHTBU010000002">
    <property type="protein sequence ID" value="MFC7289113.1"/>
    <property type="molecule type" value="Genomic_DNA"/>
</dbReference>
<dbReference type="InterPro" id="IPR045584">
    <property type="entry name" value="Pilin-like"/>
</dbReference>
<dbReference type="Gene3D" id="3.30.700.10">
    <property type="entry name" value="Glycoprotein, Type 4 Pilin"/>
    <property type="match status" value="1"/>
</dbReference>
<keyword evidence="2" id="KW-0488">Methylation</keyword>
<evidence type="ECO:0000256" key="1">
    <source>
        <dbReference type="ARBA" id="ARBA00004167"/>
    </source>
</evidence>
<dbReference type="NCBIfam" id="TIGR02532">
    <property type="entry name" value="IV_pilin_GFxxxE"/>
    <property type="match status" value="1"/>
</dbReference>
<accession>A0ABW2IDI4</accession>
<dbReference type="Pfam" id="PF07963">
    <property type="entry name" value="N_methyl"/>
    <property type="match status" value="1"/>
</dbReference>
<keyword evidence="3 6" id="KW-0812">Transmembrane</keyword>
<keyword evidence="5 6" id="KW-0472">Membrane</keyword>
<dbReference type="Proteomes" id="UP001596542">
    <property type="component" value="Unassembled WGS sequence"/>
</dbReference>
<evidence type="ECO:0000256" key="3">
    <source>
        <dbReference type="ARBA" id="ARBA00022692"/>
    </source>
</evidence>
<name>A0ABW2IDI4_9BURK</name>
<sequence length="149" mass="16042">MKHIYLPNMRASRGFTLMELMITMVIIGILAAIAVPMYSAYVTRSKIPEATSALAGMRIRLEQYYQDNRNYGSTAAACGLAVPSGSNFTYTCVWRGTDQTYLITANGVGSMNGFTYTIDEGGNRATSAVPAGWGTAPISCWVSKKGGEC</sequence>
<dbReference type="RefSeq" id="WP_382272456.1">
    <property type="nucleotide sequence ID" value="NZ_JBHTBU010000002.1"/>
</dbReference>
<proteinExistence type="predicted"/>
<comment type="caution">
    <text evidence="7">The sequence shown here is derived from an EMBL/GenBank/DDBJ whole genome shotgun (WGS) entry which is preliminary data.</text>
</comment>
<evidence type="ECO:0000313" key="8">
    <source>
        <dbReference type="Proteomes" id="UP001596542"/>
    </source>
</evidence>
<keyword evidence="4 6" id="KW-1133">Transmembrane helix</keyword>
<protein>
    <submittedName>
        <fullName evidence="7">Type IV pilin protein</fullName>
    </submittedName>
</protein>
<dbReference type="PRINTS" id="PR00813">
    <property type="entry name" value="BCTERIALGSPG"/>
</dbReference>
<dbReference type="PANTHER" id="PTHR30093:SF44">
    <property type="entry name" value="TYPE II SECRETION SYSTEM CORE PROTEIN G"/>
    <property type="match status" value="1"/>
</dbReference>
<keyword evidence="8" id="KW-1185">Reference proteome</keyword>
<evidence type="ECO:0000256" key="2">
    <source>
        <dbReference type="ARBA" id="ARBA00022481"/>
    </source>
</evidence>
<dbReference type="InterPro" id="IPR031982">
    <property type="entry name" value="PilE-like"/>
</dbReference>
<gene>
    <name evidence="7" type="ORF">ACFQPC_13780</name>
</gene>
<evidence type="ECO:0000313" key="7">
    <source>
        <dbReference type="EMBL" id="MFC7289113.1"/>
    </source>
</evidence>
<dbReference type="SUPFAM" id="SSF54523">
    <property type="entry name" value="Pili subunits"/>
    <property type="match status" value="1"/>
</dbReference>
<evidence type="ECO:0000256" key="4">
    <source>
        <dbReference type="ARBA" id="ARBA00022989"/>
    </source>
</evidence>
<feature type="transmembrane region" description="Helical" evidence="6">
    <location>
        <begin position="20"/>
        <end position="41"/>
    </location>
</feature>
<comment type="subcellular location">
    <subcellularLocation>
        <location evidence="1">Membrane</location>
        <topology evidence="1">Single-pass membrane protein</topology>
    </subcellularLocation>
</comment>
<organism evidence="7 8">
    <name type="scientific">Herminiimonas glaciei</name>
    <dbReference type="NCBI Taxonomy" id="523788"/>
    <lineage>
        <taxon>Bacteria</taxon>
        <taxon>Pseudomonadati</taxon>
        <taxon>Pseudomonadota</taxon>
        <taxon>Betaproteobacteria</taxon>
        <taxon>Burkholderiales</taxon>
        <taxon>Oxalobacteraceae</taxon>
        <taxon>Herminiimonas</taxon>
    </lineage>
</organism>